<feature type="domain" description="HTH luxR-type" evidence="3">
    <location>
        <begin position="147"/>
        <end position="212"/>
    </location>
</feature>
<reference evidence="5" key="1">
    <citation type="submission" date="2021-02" db="EMBL/GenBank/DDBJ databases">
        <title>Skermanella TT6 skin isolate.</title>
        <authorList>
            <person name="Lee K."/>
            <person name="Ganzorig M."/>
        </authorList>
    </citation>
    <scope>NUCLEOTIDE SEQUENCE</scope>
    <source>
        <strain evidence="5">TT6</strain>
    </source>
</reference>
<dbReference type="SMART" id="SM00448">
    <property type="entry name" value="REC"/>
    <property type="match status" value="1"/>
</dbReference>
<evidence type="ECO:0000259" key="3">
    <source>
        <dbReference type="PROSITE" id="PS50043"/>
    </source>
</evidence>
<dbReference type="InterPro" id="IPR001789">
    <property type="entry name" value="Sig_transdc_resp-reg_receiver"/>
</dbReference>
<dbReference type="PRINTS" id="PR00038">
    <property type="entry name" value="HTHLUXR"/>
</dbReference>
<dbReference type="PROSITE" id="PS50110">
    <property type="entry name" value="RESPONSE_REGULATORY"/>
    <property type="match status" value="1"/>
</dbReference>
<dbReference type="CDD" id="cd06170">
    <property type="entry name" value="LuxR_C_like"/>
    <property type="match status" value="1"/>
</dbReference>
<dbReference type="EMBL" id="CP067420">
    <property type="protein sequence ID" value="QQP90796.1"/>
    <property type="molecule type" value="Genomic_DNA"/>
</dbReference>
<sequence>MNANGRTILVESNRLFREGLKHLLAGTRFEVGAEFNTLEQAIAHAGAQQGSGQDAEPGLVITGQPIKEAADLRQLRDVHPAARIVVLADDMSVDMLREAMGGGADGFLIKNVSPEALIQSLQLIMLGEKVFPTNLAAMLLDINAPSPQNSIRGLSPREQEILQSLVTGASNKMIAIRLGITEATVKVHLKTLLRKIDVNNRTQAAIWAMNNGFSAEGASTPTRNLQAVSA</sequence>
<evidence type="ECO:0000313" key="5">
    <source>
        <dbReference type="EMBL" id="QQP90796.1"/>
    </source>
</evidence>
<dbReference type="Proteomes" id="UP000595197">
    <property type="component" value="Chromosome"/>
</dbReference>
<keyword evidence="6" id="KW-1185">Reference proteome</keyword>
<dbReference type="InterPro" id="IPR039420">
    <property type="entry name" value="WalR-like"/>
</dbReference>
<evidence type="ECO:0000256" key="1">
    <source>
        <dbReference type="ARBA" id="ARBA00023125"/>
    </source>
</evidence>
<proteinExistence type="predicted"/>
<evidence type="ECO:0000256" key="2">
    <source>
        <dbReference type="PROSITE-ProRule" id="PRU00169"/>
    </source>
</evidence>
<name>A0ABX7BCM3_9PROT</name>
<organism evidence="5 6">
    <name type="scientific">Skermanella cutis</name>
    <dbReference type="NCBI Taxonomy" id="2775420"/>
    <lineage>
        <taxon>Bacteria</taxon>
        <taxon>Pseudomonadati</taxon>
        <taxon>Pseudomonadota</taxon>
        <taxon>Alphaproteobacteria</taxon>
        <taxon>Rhodospirillales</taxon>
        <taxon>Azospirillaceae</taxon>
        <taxon>Skermanella</taxon>
    </lineage>
</organism>
<dbReference type="PANTHER" id="PTHR43214:SF42">
    <property type="entry name" value="TRANSCRIPTIONAL REGULATORY PROTEIN DESR"/>
    <property type="match status" value="1"/>
</dbReference>
<dbReference type="InterPro" id="IPR016032">
    <property type="entry name" value="Sig_transdc_resp-reg_C-effctor"/>
</dbReference>
<dbReference type="InterPro" id="IPR000792">
    <property type="entry name" value="Tscrpt_reg_LuxR_C"/>
</dbReference>
<dbReference type="Gene3D" id="3.40.50.2300">
    <property type="match status" value="1"/>
</dbReference>
<feature type="domain" description="Response regulatory" evidence="4">
    <location>
        <begin position="6"/>
        <end position="125"/>
    </location>
</feature>
<dbReference type="PANTHER" id="PTHR43214">
    <property type="entry name" value="TWO-COMPONENT RESPONSE REGULATOR"/>
    <property type="match status" value="1"/>
</dbReference>
<evidence type="ECO:0000313" key="6">
    <source>
        <dbReference type="Proteomes" id="UP000595197"/>
    </source>
</evidence>
<dbReference type="InterPro" id="IPR011006">
    <property type="entry name" value="CheY-like_superfamily"/>
</dbReference>
<comment type="caution">
    <text evidence="2">Lacks conserved residue(s) required for the propagation of feature annotation.</text>
</comment>
<dbReference type="SMART" id="SM00421">
    <property type="entry name" value="HTH_LUXR"/>
    <property type="match status" value="1"/>
</dbReference>
<dbReference type="SUPFAM" id="SSF46894">
    <property type="entry name" value="C-terminal effector domain of the bipartite response regulators"/>
    <property type="match status" value="1"/>
</dbReference>
<evidence type="ECO:0000259" key="4">
    <source>
        <dbReference type="PROSITE" id="PS50110"/>
    </source>
</evidence>
<dbReference type="PROSITE" id="PS50043">
    <property type="entry name" value="HTH_LUXR_2"/>
    <property type="match status" value="1"/>
</dbReference>
<dbReference type="Pfam" id="PF00196">
    <property type="entry name" value="GerE"/>
    <property type="match status" value="1"/>
</dbReference>
<protein>
    <submittedName>
        <fullName evidence="5">Response regulator transcription factor</fullName>
    </submittedName>
</protein>
<accession>A0ABX7BCM3</accession>
<dbReference type="RefSeq" id="WP_201078131.1">
    <property type="nucleotide sequence ID" value="NZ_CP067420.1"/>
</dbReference>
<dbReference type="SUPFAM" id="SSF52172">
    <property type="entry name" value="CheY-like"/>
    <property type="match status" value="1"/>
</dbReference>
<gene>
    <name evidence="5" type="ORF">IGS68_06100</name>
</gene>
<keyword evidence="1" id="KW-0238">DNA-binding</keyword>